<feature type="domain" description="N-acetyltransferase" evidence="1">
    <location>
        <begin position="33"/>
        <end position="184"/>
    </location>
</feature>
<evidence type="ECO:0000259" key="1">
    <source>
        <dbReference type="PROSITE" id="PS51186"/>
    </source>
</evidence>
<dbReference type="InterPro" id="IPR016181">
    <property type="entry name" value="Acyl_CoA_acyltransferase"/>
</dbReference>
<keyword evidence="3" id="KW-1185">Reference proteome</keyword>
<dbReference type="Pfam" id="PF00583">
    <property type="entry name" value="Acetyltransf_1"/>
    <property type="match status" value="1"/>
</dbReference>
<evidence type="ECO:0000313" key="3">
    <source>
        <dbReference type="Proteomes" id="UP000465609"/>
    </source>
</evidence>
<dbReference type="EMBL" id="AP022577">
    <property type="protein sequence ID" value="BBX82937.1"/>
    <property type="molecule type" value="Genomic_DNA"/>
</dbReference>
<gene>
    <name evidence="2" type="ORF">MAUB_08100</name>
</gene>
<dbReference type="InterPro" id="IPR000182">
    <property type="entry name" value="GNAT_dom"/>
</dbReference>
<dbReference type="Proteomes" id="UP000465609">
    <property type="component" value="Chromosome"/>
</dbReference>
<evidence type="ECO:0000313" key="2">
    <source>
        <dbReference type="EMBL" id="BBX82937.1"/>
    </source>
</evidence>
<organism evidence="2 3">
    <name type="scientific">Mycolicibacterium aubagnense</name>
    <dbReference type="NCBI Taxonomy" id="319707"/>
    <lineage>
        <taxon>Bacteria</taxon>
        <taxon>Bacillati</taxon>
        <taxon>Actinomycetota</taxon>
        <taxon>Actinomycetes</taxon>
        <taxon>Mycobacteriales</taxon>
        <taxon>Mycobacteriaceae</taxon>
        <taxon>Mycolicibacterium</taxon>
    </lineage>
</organism>
<dbReference type="Gene3D" id="3.40.630.30">
    <property type="match status" value="1"/>
</dbReference>
<name>A0ABN5YMG2_9MYCO</name>
<dbReference type="RefSeq" id="WP_138230966.1">
    <property type="nucleotide sequence ID" value="NZ_AP022577.1"/>
</dbReference>
<protein>
    <recommendedName>
        <fullName evidence="1">N-acetyltransferase domain-containing protein</fullName>
    </recommendedName>
</protein>
<proteinExistence type="predicted"/>
<sequence length="192" mass="20867">MKIEHTPVGYLPPATFSAPAWQCRETPWSGEKITVRDLEPDDFPAVMALAGNLGGDGLYLRFFTYGAMYLAAWEHSVTEYVPGNVSLGAFDGNDLVAVGKYVATGEFGAGEISIVVAHRNHRGIATVLLRRLGDYARSAGTQRLVADVLPQNRAVRRVIADAGWPCIQRRDDEMLTVEVDLTASLSATCAVR</sequence>
<dbReference type="SUPFAM" id="SSF55729">
    <property type="entry name" value="Acyl-CoA N-acyltransferases (Nat)"/>
    <property type="match status" value="1"/>
</dbReference>
<reference evidence="2 3" key="1">
    <citation type="journal article" date="2019" name="Emerg. Microbes Infect.">
        <title>Comprehensive subspecies identification of 175 nontuberculous mycobacteria species based on 7547 genomic profiles.</title>
        <authorList>
            <person name="Matsumoto Y."/>
            <person name="Kinjo T."/>
            <person name="Motooka D."/>
            <person name="Nabeya D."/>
            <person name="Jung N."/>
            <person name="Uechi K."/>
            <person name="Horii T."/>
            <person name="Iida T."/>
            <person name="Fujita J."/>
            <person name="Nakamura S."/>
        </authorList>
    </citation>
    <scope>NUCLEOTIDE SEQUENCE [LARGE SCALE GENOMIC DNA]</scope>
    <source>
        <strain evidence="2 3">JCM 15296</strain>
    </source>
</reference>
<dbReference type="PROSITE" id="PS51186">
    <property type="entry name" value="GNAT"/>
    <property type="match status" value="1"/>
</dbReference>
<accession>A0ABN5YMG2</accession>